<dbReference type="InterPro" id="IPR044691">
    <property type="entry name" value="DCC1_Trx"/>
</dbReference>
<evidence type="ECO:0000313" key="2">
    <source>
        <dbReference type="Proteomes" id="UP001209713"/>
    </source>
</evidence>
<gene>
    <name evidence="1" type="ORF">OFY17_01785</name>
</gene>
<reference evidence="1 2" key="1">
    <citation type="submission" date="2022-10" db="EMBL/GenBank/DDBJ databases">
        <title>Marinomonas transparenta sp. nov. and Marinomonas sargassi sp. nov., isolated from marine alga (Sargassum natans (L.) Gaillon).</title>
        <authorList>
            <person name="Wang Y."/>
        </authorList>
    </citation>
    <scope>NUCLEOTIDE SEQUENCE [LARGE SCALE GENOMIC DNA]</scope>
    <source>
        <strain evidence="1 2">C2222</strain>
    </source>
</reference>
<dbReference type="RefSeq" id="WP_263528977.1">
    <property type="nucleotide sequence ID" value="NZ_JAOVZB010000001.1"/>
</dbReference>
<proteinExistence type="predicted"/>
<dbReference type="PANTHER" id="PTHR34290">
    <property type="entry name" value="SI:CH73-390P7.2"/>
    <property type="match status" value="1"/>
</dbReference>
<protein>
    <submittedName>
        <fullName evidence="1">DUF393 domain-containing protein</fullName>
    </submittedName>
</protein>
<sequence>MLTIFYDGNCPLCKAEMNQLQQLDLNNNLSLENIHAEDFQLRFPDISPSRADQILHGQLATGEMIYGLDVTCLAWKTVGKHSWMQALRWPLIRPIADIIYLGFARYRHPITKLIFRNEKRCETGSCQPRPKKEKG</sequence>
<organism evidence="1 2">
    <name type="scientific">Marinomonas sargassi</name>
    <dbReference type="NCBI Taxonomy" id="2984494"/>
    <lineage>
        <taxon>Bacteria</taxon>
        <taxon>Pseudomonadati</taxon>
        <taxon>Pseudomonadota</taxon>
        <taxon>Gammaproteobacteria</taxon>
        <taxon>Oceanospirillales</taxon>
        <taxon>Oceanospirillaceae</taxon>
        <taxon>Marinomonas</taxon>
    </lineage>
</organism>
<comment type="caution">
    <text evidence="1">The sequence shown here is derived from an EMBL/GenBank/DDBJ whole genome shotgun (WGS) entry which is preliminary data.</text>
</comment>
<dbReference type="EMBL" id="JAOVZB010000001">
    <property type="protein sequence ID" value="MCV2401603.1"/>
    <property type="molecule type" value="Genomic_DNA"/>
</dbReference>
<name>A0ABT2YNX4_9GAMM</name>
<dbReference type="PANTHER" id="PTHR34290:SF2">
    <property type="entry name" value="OS04G0668800 PROTEIN"/>
    <property type="match status" value="1"/>
</dbReference>
<accession>A0ABT2YNX4</accession>
<evidence type="ECO:0000313" key="1">
    <source>
        <dbReference type="EMBL" id="MCV2401603.1"/>
    </source>
</evidence>
<dbReference type="Proteomes" id="UP001209713">
    <property type="component" value="Unassembled WGS sequence"/>
</dbReference>
<dbReference type="Pfam" id="PF04134">
    <property type="entry name" value="DCC1-like"/>
    <property type="match status" value="1"/>
</dbReference>
<keyword evidence="2" id="KW-1185">Reference proteome</keyword>
<dbReference type="InterPro" id="IPR007263">
    <property type="entry name" value="DCC1-like"/>
</dbReference>